<comment type="caution">
    <text evidence="1">The sequence shown here is derived from an EMBL/GenBank/DDBJ whole genome shotgun (WGS) entry which is preliminary data.</text>
</comment>
<evidence type="ECO:0000313" key="1">
    <source>
        <dbReference type="EMBL" id="GAA2205015.1"/>
    </source>
</evidence>
<reference evidence="1 2" key="1">
    <citation type="journal article" date="2019" name="Int. J. Syst. Evol. Microbiol.">
        <title>The Global Catalogue of Microorganisms (GCM) 10K type strain sequencing project: providing services to taxonomists for standard genome sequencing and annotation.</title>
        <authorList>
            <consortium name="The Broad Institute Genomics Platform"/>
            <consortium name="The Broad Institute Genome Sequencing Center for Infectious Disease"/>
            <person name="Wu L."/>
            <person name="Ma J."/>
        </authorList>
    </citation>
    <scope>NUCLEOTIDE SEQUENCE [LARGE SCALE GENOMIC DNA]</scope>
    <source>
        <strain evidence="1 2">JCM 16114</strain>
    </source>
</reference>
<dbReference type="Pfam" id="PF13578">
    <property type="entry name" value="Methyltransf_24"/>
    <property type="match status" value="1"/>
</dbReference>
<sequence>MDIEQVISAIGEIPFIPKERGRELYEFVRANKPEAVLELGFAHGVSSCYIGAALKANGSGLLTTMDLDRTRPRPELANLLDISPWDPDIRTLLKTTELEDWVEPVFTPTSYNWELMHLLENTPAGQWRFDFAFIDGAHSWFVDGLAFFLVDRLLKPGGWVLFDDLDWTYGSSPSLRETGYVRAMPAEERDTPQIGKVFDLLVRPHPGYRQFRRDSNWGWARKGP</sequence>
<keyword evidence="2" id="KW-1185">Reference proteome</keyword>
<protein>
    <recommendedName>
        <fullName evidence="3">Class I SAM-dependent methyltransferase</fullName>
    </recommendedName>
</protein>
<accession>A0ABN3C6P7</accession>
<organism evidence="1 2">
    <name type="scientific">Nonomuraea monospora</name>
    <dbReference type="NCBI Taxonomy" id="568818"/>
    <lineage>
        <taxon>Bacteria</taxon>
        <taxon>Bacillati</taxon>
        <taxon>Actinomycetota</taxon>
        <taxon>Actinomycetes</taxon>
        <taxon>Streptosporangiales</taxon>
        <taxon>Streptosporangiaceae</taxon>
        <taxon>Nonomuraea</taxon>
    </lineage>
</organism>
<dbReference type="RefSeq" id="WP_344470691.1">
    <property type="nucleotide sequence ID" value="NZ_BAAAQX010000001.1"/>
</dbReference>
<evidence type="ECO:0008006" key="3">
    <source>
        <dbReference type="Google" id="ProtNLM"/>
    </source>
</evidence>
<gene>
    <name evidence="1" type="ORF">GCM10009850_006590</name>
</gene>
<dbReference type="SUPFAM" id="SSF53335">
    <property type="entry name" value="S-adenosyl-L-methionine-dependent methyltransferases"/>
    <property type="match status" value="1"/>
</dbReference>
<dbReference type="InterPro" id="IPR029063">
    <property type="entry name" value="SAM-dependent_MTases_sf"/>
</dbReference>
<dbReference type="Proteomes" id="UP001499843">
    <property type="component" value="Unassembled WGS sequence"/>
</dbReference>
<proteinExistence type="predicted"/>
<evidence type="ECO:0000313" key="2">
    <source>
        <dbReference type="Proteomes" id="UP001499843"/>
    </source>
</evidence>
<name>A0ABN3C6P7_9ACTN</name>
<dbReference type="Gene3D" id="3.40.50.150">
    <property type="entry name" value="Vaccinia Virus protein VP39"/>
    <property type="match status" value="1"/>
</dbReference>
<dbReference type="EMBL" id="BAAAQX010000001">
    <property type="protein sequence ID" value="GAA2205015.1"/>
    <property type="molecule type" value="Genomic_DNA"/>
</dbReference>